<proteinExistence type="predicted"/>
<feature type="compositionally biased region" description="Low complexity" evidence="1">
    <location>
        <begin position="158"/>
        <end position="182"/>
    </location>
</feature>
<feature type="transmembrane region" description="Helical" evidence="2">
    <location>
        <begin position="22"/>
        <end position="40"/>
    </location>
</feature>
<evidence type="ECO:0000256" key="1">
    <source>
        <dbReference type="SAM" id="MobiDB-lite"/>
    </source>
</evidence>
<keyword evidence="2" id="KW-1133">Transmembrane helix</keyword>
<keyword evidence="4" id="KW-1185">Reference proteome</keyword>
<evidence type="ECO:0000313" key="4">
    <source>
        <dbReference type="Proteomes" id="UP000544110"/>
    </source>
</evidence>
<dbReference type="AlphaFoldDB" id="A0A7Y9RPP0"/>
<sequence>MAALNEPQPAPPPNPLGRRGRWFAFVLVALVVNLPVVQGWRADRQLEREGVAVRAEVVDSVLLDSDAEARPVVAFELPPTGDDERAAGTRWAVEVDEPTYDRALRDGAIDVRVLPGRPGVFEVPGAVGSRVGLVLTLVVDAVLVGILVALRRRRRAEAAAGGTDTGTPPGPAGRPADGPADLGPDRGPDLDSDPGPDAPVGGGVPPGAVQLGARGTARLVAEGDLAPLTPGLPRQPHPDGSLELRGPLVGIRDDEVVLDVEGTRVLVDLGGHRVGRLRFGDPVQVRVREQP</sequence>
<reference evidence="3 4" key="1">
    <citation type="submission" date="2020-07" db="EMBL/GenBank/DDBJ databases">
        <title>Sequencing the genomes of 1000 actinobacteria strains.</title>
        <authorList>
            <person name="Klenk H.-P."/>
        </authorList>
    </citation>
    <scope>NUCLEOTIDE SEQUENCE [LARGE SCALE GENOMIC DNA]</scope>
    <source>
        <strain evidence="3 4">DSM 24552</strain>
    </source>
</reference>
<organism evidence="3 4">
    <name type="scientific">Nocardioides perillae</name>
    <dbReference type="NCBI Taxonomy" id="1119534"/>
    <lineage>
        <taxon>Bacteria</taxon>
        <taxon>Bacillati</taxon>
        <taxon>Actinomycetota</taxon>
        <taxon>Actinomycetes</taxon>
        <taxon>Propionibacteriales</taxon>
        <taxon>Nocardioidaceae</taxon>
        <taxon>Nocardioides</taxon>
    </lineage>
</organism>
<accession>A0A7Y9RPP0</accession>
<dbReference type="RefSeq" id="WP_179516906.1">
    <property type="nucleotide sequence ID" value="NZ_JACCAC010000001.1"/>
</dbReference>
<evidence type="ECO:0000313" key="3">
    <source>
        <dbReference type="EMBL" id="NYG54246.1"/>
    </source>
</evidence>
<dbReference type="Proteomes" id="UP000544110">
    <property type="component" value="Unassembled WGS sequence"/>
</dbReference>
<name>A0A7Y9RPP0_9ACTN</name>
<protein>
    <submittedName>
        <fullName evidence="3">Uncharacterized protein</fullName>
    </submittedName>
</protein>
<keyword evidence="2" id="KW-0472">Membrane</keyword>
<feature type="transmembrane region" description="Helical" evidence="2">
    <location>
        <begin position="131"/>
        <end position="150"/>
    </location>
</feature>
<gene>
    <name evidence="3" type="ORF">BJ989_000550</name>
</gene>
<keyword evidence="2" id="KW-0812">Transmembrane</keyword>
<feature type="region of interest" description="Disordered" evidence="1">
    <location>
        <begin position="157"/>
        <end position="209"/>
    </location>
</feature>
<dbReference type="EMBL" id="JACCAC010000001">
    <property type="protein sequence ID" value="NYG54246.1"/>
    <property type="molecule type" value="Genomic_DNA"/>
</dbReference>
<comment type="caution">
    <text evidence="3">The sequence shown here is derived from an EMBL/GenBank/DDBJ whole genome shotgun (WGS) entry which is preliminary data.</text>
</comment>
<evidence type="ECO:0000256" key="2">
    <source>
        <dbReference type="SAM" id="Phobius"/>
    </source>
</evidence>